<name>A0A1B0BE89_9MUSC</name>
<proteinExistence type="predicted"/>
<protein>
    <submittedName>
        <fullName evidence="2">Uncharacterized protein</fullName>
    </submittedName>
</protein>
<keyword evidence="1" id="KW-1133">Transmembrane helix</keyword>
<keyword evidence="1" id="KW-0812">Transmembrane</keyword>
<dbReference type="AlphaFoldDB" id="A0A1B0BE89"/>
<organism evidence="2 3">
    <name type="scientific">Glossina palpalis gambiensis</name>
    <dbReference type="NCBI Taxonomy" id="67801"/>
    <lineage>
        <taxon>Eukaryota</taxon>
        <taxon>Metazoa</taxon>
        <taxon>Ecdysozoa</taxon>
        <taxon>Arthropoda</taxon>
        <taxon>Hexapoda</taxon>
        <taxon>Insecta</taxon>
        <taxon>Pterygota</taxon>
        <taxon>Neoptera</taxon>
        <taxon>Endopterygota</taxon>
        <taxon>Diptera</taxon>
        <taxon>Brachycera</taxon>
        <taxon>Muscomorpha</taxon>
        <taxon>Hippoboscoidea</taxon>
        <taxon>Glossinidae</taxon>
        <taxon>Glossina</taxon>
    </lineage>
</organism>
<evidence type="ECO:0000256" key="1">
    <source>
        <dbReference type="SAM" id="Phobius"/>
    </source>
</evidence>
<reference evidence="2" key="2">
    <citation type="submission" date="2020-05" db="UniProtKB">
        <authorList>
            <consortium name="EnsemblMetazoa"/>
        </authorList>
    </citation>
    <scope>IDENTIFICATION</scope>
    <source>
        <strain evidence="2">IAEA</strain>
    </source>
</reference>
<evidence type="ECO:0000313" key="3">
    <source>
        <dbReference type="Proteomes" id="UP000092460"/>
    </source>
</evidence>
<evidence type="ECO:0000313" key="2">
    <source>
        <dbReference type="EnsemblMetazoa" id="GPPI027196-PA"/>
    </source>
</evidence>
<accession>A0A1B0BE89</accession>
<dbReference type="VEuPathDB" id="VectorBase:GPPI027196"/>
<dbReference type="EMBL" id="JXJN01012812">
    <property type="status" value="NOT_ANNOTATED_CDS"/>
    <property type="molecule type" value="Genomic_DNA"/>
</dbReference>
<keyword evidence="3" id="KW-1185">Reference proteome</keyword>
<feature type="transmembrane region" description="Helical" evidence="1">
    <location>
        <begin position="16"/>
        <end position="41"/>
    </location>
</feature>
<reference evidence="3" key="1">
    <citation type="submission" date="2015-01" db="EMBL/GenBank/DDBJ databases">
        <authorList>
            <person name="Aksoy S."/>
            <person name="Warren W."/>
            <person name="Wilson R.K."/>
        </authorList>
    </citation>
    <scope>NUCLEOTIDE SEQUENCE [LARGE SCALE GENOMIC DNA]</scope>
    <source>
        <strain evidence="3">IAEA</strain>
    </source>
</reference>
<dbReference type="Proteomes" id="UP000092460">
    <property type="component" value="Unassembled WGS sequence"/>
</dbReference>
<sequence>MPTLVETLVVIHLLRLLLLLLFFVVAFTLLMLFCSYCPYAFRGTQFVHLRFRLPVLELNLQFLYLATAWHIVATAATTSTLSLFVAVCGFFSAASLSFTNITCIVDNVVVTDTYKVQQLC</sequence>
<feature type="transmembrane region" description="Helical" evidence="1">
    <location>
        <begin position="62"/>
        <end position="93"/>
    </location>
</feature>
<keyword evidence="1" id="KW-0472">Membrane</keyword>
<dbReference type="EnsemblMetazoa" id="GPPI027196-RA">
    <property type="protein sequence ID" value="GPPI027196-PA"/>
    <property type="gene ID" value="GPPI027196"/>
</dbReference>